<dbReference type="Gene3D" id="1.10.10.880">
    <property type="entry name" value="Anti sigma-E protein RseA, N-terminal domain"/>
    <property type="match status" value="1"/>
</dbReference>
<dbReference type="RefSeq" id="WP_057657185.1">
    <property type="nucleotide sequence ID" value="NZ_LDJL01000004.1"/>
</dbReference>
<sequence>MTAQTDKLDSHHQQQLSALMDGDLVIDQARFLLRRLQHDGELLASWERWHLCGDALRGQAQAPAPAGFAERVAQAIADESADRRDSAPPAAVARHSRLSRWGGGALAASVALVALLMVRQSNPPQEIAPAGPVVAAQSTQADSVDTTVADAANAAPVTPTVPADPAGDPLTDTLAGAAAASVAVASVPRRQDGNNRGSATRTQQAARRAARANLPQTAVAAASVAPRMQADSAVAATVAAPTSILPVSPFAGAHLADPQSRPWPRTSLSQSSGGAFTASYDSDGGARTFYPFEPRLSQVEATAGSDTDSGQGPGD</sequence>
<dbReference type="InterPro" id="IPR036147">
    <property type="entry name" value="Anti-sigma_E_RseA_N_sf"/>
</dbReference>
<feature type="domain" description="Anti sigma-E protein RseA N-terminal" evidence="2">
    <location>
        <begin position="13"/>
        <end position="86"/>
    </location>
</feature>
<keyword evidence="4" id="KW-1185">Reference proteome</keyword>
<name>A0A0R0CYD3_9GAMM</name>
<proteinExistence type="predicted"/>
<comment type="caution">
    <text evidence="3">The sequence shown here is derived from an EMBL/GenBank/DDBJ whole genome shotgun (WGS) entry which is preliminary data.</text>
</comment>
<protein>
    <recommendedName>
        <fullName evidence="2">Anti sigma-E protein RseA N-terminal domain-containing protein</fullName>
    </recommendedName>
</protein>
<feature type="region of interest" description="Disordered" evidence="1">
    <location>
        <begin position="255"/>
        <end position="315"/>
    </location>
</feature>
<evidence type="ECO:0000313" key="4">
    <source>
        <dbReference type="Proteomes" id="UP000052052"/>
    </source>
</evidence>
<dbReference type="Proteomes" id="UP000052052">
    <property type="component" value="Unassembled WGS sequence"/>
</dbReference>
<evidence type="ECO:0000259" key="2">
    <source>
        <dbReference type="Pfam" id="PF03872"/>
    </source>
</evidence>
<dbReference type="PANTHER" id="PTHR38104:SF1">
    <property type="entry name" value="ANTI-SIGMA-E FACTOR RSEA"/>
    <property type="match status" value="1"/>
</dbReference>
<gene>
    <name evidence="3" type="ORF">ABB29_03200</name>
</gene>
<dbReference type="PANTHER" id="PTHR38104">
    <property type="match status" value="1"/>
</dbReference>
<dbReference type="OrthoDB" id="5298512at2"/>
<accession>A0A0R0CYD3</accession>
<feature type="region of interest" description="Disordered" evidence="1">
    <location>
        <begin position="185"/>
        <end position="212"/>
    </location>
</feature>
<dbReference type="InterPro" id="IPR052383">
    <property type="entry name" value="Anti-sigma-E_RseA-like"/>
</dbReference>
<evidence type="ECO:0000256" key="1">
    <source>
        <dbReference type="SAM" id="MobiDB-lite"/>
    </source>
</evidence>
<reference evidence="3 4" key="1">
    <citation type="submission" date="2015-05" db="EMBL/GenBank/DDBJ databases">
        <title>Genome sequencing and analysis of members of genus Stenotrophomonas.</title>
        <authorList>
            <person name="Patil P.P."/>
            <person name="Midha S."/>
            <person name="Patil P.B."/>
        </authorList>
    </citation>
    <scope>NUCLEOTIDE SEQUENCE [LARGE SCALE GENOMIC DNA]</scope>
    <source>
        <strain evidence="3 4">DSM 21858</strain>
    </source>
</reference>
<dbReference type="GO" id="GO:0016989">
    <property type="term" value="F:sigma factor antagonist activity"/>
    <property type="evidence" value="ECO:0007669"/>
    <property type="project" value="InterPro"/>
</dbReference>
<dbReference type="InterPro" id="IPR005572">
    <property type="entry name" value="Anti-sigma_E_RseA_N"/>
</dbReference>
<dbReference type="SUPFAM" id="SSF89069">
    <property type="entry name" value="N-terminal, cytoplasmic domain of anti-sigmaE factor RseA"/>
    <property type="match status" value="1"/>
</dbReference>
<dbReference type="CDD" id="cd16328">
    <property type="entry name" value="RseA_N"/>
    <property type="match status" value="1"/>
</dbReference>
<dbReference type="PATRIC" id="fig|344882.3.peg.1969"/>
<dbReference type="STRING" id="344882.ABB29_03200"/>
<evidence type="ECO:0000313" key="3">
    <source>
        <dbReference type="EMBL" id="KRG70865.1"/>
    </source>
</evidence>
<dbReference type="EMBL" id="LDJL01000004">
    <property type="protein sequence ID" value="KRG70865.1"/>
    <property type="molecule type" value="Genomic_DNA"/>
</dbReference>
<organism evidence="3 4">
    <name type="scientific">Pseudoxanthomonas dokdonensis</name>
    <dbReference type="NCBI Taxonomy" id="344882"/>
    <lineage>
        <taxon>Bacteria</taxon>
        <taxon>Pseudomonadati</taxon>
        <taxon>Pseudomonadota</taxon>
        <taxon>Gammaproteobacteria</taxon>
        <taxon>Lysobacterales</taxon>
        <taxon>Lysobacteraceae</taxon>
        <taxon>Pseudoxanthomonas</taxon>
    </lineage>
</organism>
<feature type="compositionally biased region" description="Polar residues" evidence="1">
    <location>
        <begin position="304"/>
        <end position="315"/>
    </location>
</feature>
<dbReference type="Pfam" id="PF03872">
    <property type="entry name" value="RseA_N"/>
    <property type="match status" value="1"/>
</dbReference>
<dbReference type="AlphaFoldDB" id="A0A0R0CYD3"/>